<gene>
    <name evidence="1" type="ORF">FDK22_01255</name>
</gene>
<evidence type="ECO:0000313" key="1">
    <source>
        <dbReference type="EMBL" id="TLP40668.1"/>
    </source>
</evidence>
<dbReference type="InterPro" id="IPR034660">
    <property type="entry name" value="DinB/YfiT-like"/>
</dbReference>
<dbReference type="Gene3D" id="1.20.120.450">
    <property type="entry name" value="dinb family like domain"/>
    <property type="match status" value="1"/>
</dbReference>
<name>A0A5R8Y3W8_9BACT</name>
<dbReference type="SUPFAM" id="SSF109854">
    <property type="entry name" value="DinB/YfiT-like putative metalloenzymes"/>
    <property type="match status" value="1"/>
</dbReference>
<evidence type="ECO:0000313" key="2">
    <source>
        <dbReference type="Proteomes" id="UP000308901"/>
    </source>
</evidence>
<accession>A0A5R8Y3W8</accession>
<dbReference type="EMBL" id="VANU01000001">
    <property type="protein sequence ID" value="TLP40668.1"/>
    <property type="molecule type" value="Genomic_DNA"/>
</dbReference>
<reference evidence="1 2" key="1">
    <citation type="submission" date="2019-05" db="EMBL/GenBank/DDBJ databases">
        <title>Arcobacter sp. nov., isolated from sea sediment.</title>
        <authorList>
            <person name="Kim W."/>
        </authorList>
    </citation>
    <scope>NUCLEOTIDE SEQUENCE [LARGE SCALE GENOMIC DNA]</scope>
    <source>
        <strain evidence="1 2">CAU 1517</strain>
    </source>
</reference>
<proteinExistence type="predicted"/>
<dbReference type="Proteomes" id="UP000308901">
    <property type="component" value="Unassembled WGS sequence"/>
</dbReference>
<evidence type="ECO:0008006" key="3">
    <source>
        <dbReference type="Google" id="ProtNLM"/>
    </source>
</evidence>
<dbReference type="OrthoDB" id="9181047at2"/>
<keyword evidence="2" id="KW-1185">Reference proteome</keyword>
<organism evidence="1 2">
    <name type="scientific">Arcobacter arenosus</name>
    <dbReference type="NCBI Taxonomy" id="2576037"/>
    <lineage>
        <taxon>Bacteria</taxon>
        <taxon>Pseudomonadati</taxon>
        <taxon>Campylobacterota</taxon>
        <taxon>Epsilonproteobacteria</taxon>
        <taxon>Campylobacterales</taxon>
        <taxon>Arcobacteraceae</taxon>
        <taxon>Arcobacter</taxon>
    </lineage>
</organism>
<dbReference type="RefSeq" id="WP_138150957.1">
    <property type="nucleotide sequence ID" value="NZ_CBDDKQ010000002.1"/>
</dbReference>
<sequence>MSEPKPGAGLPFCERSFIKYIGVPFARVFLSWDSSLKLLQKESLKIKELIKDIPQDKLQERVKIDRVFGIEDHSCNYSINMTLEHLSIVITAMVFLIDSLSKENVIEKEVKIEEVKPSQNGKDEDKKFFLSVQKYVSFIEKHPKNISKATKSHPWFIEFNNKDWATFCFIHTAVHRRQIEAIIKKLYF</sequence>
<dbReference type="AlphaFoldDB" id="A0A5R8Y3W8"/>
<comment type="caution">
    <text evidence="1">The sequence shown here is derived from an EMBL/GenBank/DDBJ whole genome shotgun (WGS) entry which is preliminary data.</text>
</comment>
<protein>
    <recommendedName>
        <fullName evidence="3">DinB family protein</fullName>
    </recommendedName>
</protein>